<dbReference type="PANTHER" id="PTHR43032:SF2">
    <property type="entry name" value="BLL0505 PROTEIN"/>
    <property type="match status" value="1"/>
</dbReference>
<dbReference type="SUPFAM" id="SSF56524">
    <property type="entry name" value="Oxidoreductase molybdopterin-binding domain"/>
    <property type="match status" value="1"/>
</dbReference>
<evidence type="ECO:0000256" key="1">
    <source>
        <dbReference type="SAM" id="Phobius"/>
    </source>
</evidence>
<feature type="transmembrane region" description="Helical" evidence="1">
    <location>
        <begin position="12"/>
        <end position="32"/>
    </location>
</feature>
<gene>
    <name evidence="3" type="ORF">Raf01_31760</name>
</gene>
<keyword evidence="1" id="KW-0812">Transmembrane</keyword>
<dbReference type="Gene3D" id="3.90.420.10">
    <property type="entry name" value="Oxidoreductase, molybdopterin-binding domain"/>
    <property type="match status" value="1"/>
</dbReference>
<keyword evidence="1" id="KW-0472">Membrane</keyword>
<name>A0A8J3QR19_9ACTN</name>
<evidence type="ECO:0000259" key="2">
    <source>
        <dbReference type="Pfam" id="PF00174"/>
    </source>
</evidence>
<evidence type="ECO:0000313" key="4">
    <source>
        <dbReference type="Proteomes" id="UP000642748"/>
    </source>
</evidence>
<accession>A0A8J3QR19</accession>
<feature type="transmembrane region" description="Helical" evidence="1">
    <location>
        <begin position="129"/>
        <end position="150"/>
    </location>
</feature>
<dbReference type="EMBL" id="BONZ01000030">
    <property type="protein sequence ID" value="GIH15004.1"/>
    <property type="molecule type" value="Genomic_DNA"/>
</dbReference>
<dbReference type="AlphaFoldDB" id="A0A8J3QR19"/>
<reference evidence="3" key="1">
    <citation type="submission" date="2021-01" db="EMBL/GenBank/DDBJ databases">
        <title>Whole genome shotgun sequence of Rugosimonospora africana NBRC 104875.</title>
        <authorList>
            <person name="Komaki H."/>
            <person name="Tamura T."/>
        </authorList>
    </citation>
    <scope>NUCLEOTIDE SEQUENCE</scope>
    <source>
        <strain evidence="3">NBRC 104875</strain>
    </source>
</reference>
<dbReference type="InterPro" id="IPR036374">
    <property type="entry name" value="OxRdtase_Mopterin-bd_sf"/>
</dbReference>
<feature type="transmembrane region" description="Helical" evidence="1">
    <location>
        <begin position="52"/>
        <end position="74"/>
    </location>
</feature>
<keyword evidence="4" id="KW-1185">Reference proteome</keyword>
<feature type="domain" description="Oxidoreductase molybdopterin-binding" evidence="2">
    <location>
        <begin position="232"/>
        <end position="363"/>
    </location>
</feature>
<evidence type="ECO:0000313" key="3">
    <source>
        <dbReference type="EMBL" id="GIH15004.1"/>
    </source>
</evidence>
<organism evidence="3 4">
    <name type="scientific">Rugosimonospora africana</name>
    <dbReference type="NCBI Taxonomy" id="556532"/>
    <lineage>
        <taxon>Bacteria</taxon>
        <taxon>Bacillati</taxon>
        <taxon>Actinomycetota</taxon>
        <taxon>Actinomycetes</taxon>
        <taxon>Micromonosporales</taxon>
        <taxon>Micromonosporaceae</taxon>
        <taxon>Rugosimonospora</taxon>
    </lineage>
</organism>
<proteinExistence type="predicted"/>
<dbReference type="PANTHER" id="PTHR43032">
    <property type="entry name" value="PROTEIN-METHIONINE-SULFOXIDE REDUCTASE"/>
    <property type="match status" value="1"/>
</dbReference>
<feature type="transmembrane region" description="Helical" evidence="1">
    <location>
        <begin position="171"/>
        <end position="189"/>
    </location>
</feature>
<dbReference type="Pfam" id="PF00174">
    <property type="entry name" value="Oxidored_molyb"/>
    <property type="match status" value="1"/>
</dbReference>
<dbReference type="InterPro" id="IPR000572">
    <property type="entry name" value="OxRdtase_Mopterin-bd_dom"/>
</dbReference>
<dbReference type="Proteomes" id="UP000642748">
    <property type="component" value="Unassembled WGS sequence"/>
</dbReference>
<feature type="transmembrane region" description="Helical" evidence="1">
    <location>
        <begin position="95"/>
        <end position="117"/>
    </location>
</feature>
<protein>
    <submittedName>
        <fullName evidence="3">Molybdopterin-binding protein</fullName>
    </submittedName>
</protein>
<keyword evidence="1" id="KW-1133">Transmembrane helix</keyword>
<comment type="caution">
    <text evidence="3">The sequence shown here is derived from an EMBL/GenBank/DDBJ whole genome shotgun (WGS) entry which is preliminary data.</text>
</comment>
<sequence length="365" mass="39264">MRSERLSSQLGLWLGLAFGMCFVTGYLSHLIQHPPAWFWWPSRPVWLYRVTQGLHVATGMAAVPLLGAKLWSVYPKLFTWPPVRGVVHGLERASVAVLVGSALFQVVTGLLNIARWYTVMPFFFTVAHYWTAWLTIGALLVHIAVQLPVVRRALTRPAGPQPAVEGLSRRGLLAAVGASAGAITLATAGQTVAPLKAVSVLAPRRPDVGPQRLPVNTSARAARVAELATDPGYRLTLTGPAGTRLLSLAELSALPQHTVSLPITCVEGWSAQAQWTGVRVVDLLHLAGATDPDCSVHLRSLQQGSAYGESTLAPPHAHDPLTLIALRLHGQPLALDHGYPARLIAPNRPGALQTKWVAVMTVRQP</sequence>